<dbReference type="STRING" id="747725.A0A168HZB4"/>
<evidence type="ECO:0000313" key="2">
    <source>
        <dbReference type="EMBL" id="OAC99371.1"/>
    </source>
</evidence>
<protein>
    <submittedName>
        <fullName evidence="2">Uncharacterized protein</fullName>
    </submittedName>
</protein>
<dbReference type="OrthoDB" id="10583807at2759"/>
<feature type="compositionally biased region" description="Low complexity" evidence="1">
    <location>
        <begin position="37"/>
        <end position="46"/>
    </location>
</feature>
<proteinExistence type="predicted"/>
<feature type="compositionally biased region" description="Acidic residues" evidence="1">
    <location>
        <begin position="1"/>
        <end position="10"/>
    </location>
</feature>
<feature type="region of interest" description="Disordered" evidence="1">
    <location>
        <begin position="1"/>
        <end position="48"/>
    </location>
</feature>
<dbReference type="EMBL" id="AMYB01000008">
    <property type="protein sequence ID" value="OAC99371.1"/>
    <property type="molecule type" value="Genomic_DNA"/>
</dbReference>
<keyword evidence="3" id="KW-1185">Reference proteome</keyword>
<dbReference type="VEuPathDB" id="FungiDB:MUCCIDRAFT_84308"/>
<sequence length="178" mass="20357">MPDQEKDEEAMLFGQERPKLDSSNSHSQAETLKAAEENTAPETETPLRTMPLEITPAKESNEVSDAFEALGWVAIGALEDRFDTDPQYPYTVGPPELVVAFFIEFVFKRTTLCKLTEAAPISKDRKSSIIEISFSYESVNQYKKALMFLHEYQRETRSIVWPSPKKTKKIVDLIKEYE</sequence>
<dbReference type="Proteomes" id="UP000077051">
    <property type="component" value="Unassembled WGS sequence"/>
</dbReference>
<feature type="compositionally biased region" description="Polar residues" evidence="1">
    <location>
        <begin position="21"/>
        <end position="30"/>
    </location>
</feature>
<evidence type="ECO:0000256" key="1">
    <source>
        <dbReference type="SAM" id="MobiDB-lite"/>
    </source>
</evidence>
<reference evidence="2 3" key="1">
    <citation type="submission" date="2015-06" db="EMBL/GenBank/DDBJ databases">
        <title>Expansion of signal transduction pathways in fungi by whole-genome duplication.</title>
        <authorList>
            <consortium name="DOE Joint Genome Institute"/>
            <person name="Corrochano L.M."/>
            <person name="Kuo A."/>
            <person name="Marcet-Houben M."/>
            <person name="Polaino S."/>
            <person name="Salamov A."/>
            <person name="Villalobos J.M."/>
            <person name="Alvarez M.I."/>
            <person name="Avalos J."/>
            <person name="Benito E.P."/>
            <person name="Benoit I."/>
            <person name="Burger G."/>
            <person name="Camino L.P."/>
            <person name="Canovas D."/>
            <person name="Cerda-Olmedo E."/>
            <person name="Cheng J.-F."/>
            <person name="Dominguez A."/>
            <person name="Elias M."/>
            <person name="Eslava A.P."/>
            <person name="Glaser F."/>
            <person name="Grimwood J."/>
            <person name="Gutierrez G."/>
            <person name="Heitman J."/>
            <person name="Henrissat B."/>
            <person name="Iturriaga E.A."/>
            <person name="Lang B.F."/>
            <person name="Lavin J.L."/>
            <person name="Lee S."/>
            <person name="Li W."/>
            <person name="Lindquist E."/>
            <person name="Lopez-Garcia S."/>
            <person name="Luque E.M."/>
            <person name="Marcos A.T."/>
            <person name="Martin J."/>
            <person name="Mccluskey K."/>
            <person name="Medina H.R."/>
            <person name="Miralles-Duran A."/>
            <person name="Miyazaki A."/>
            <person name="Munoz-Torres E."/>
            <person name="Oguiza J.A."/>
            <person name="Ohm R."/>
            <person name="Olmedo M."/>
            <person name="Orejas M."/>
            <person name="Ortiz-Castellanos L."/>
            <person name="Pisabarro A.G."/>
            <person name="Rodriguez-Romero J."/>
            <person name="Ruiz-Herrera J."/>
            <person name="Ruiz-Vazquez R."/>
            <person name="Sanz C."/>
            <person name="Schackwitz W."/>
            <person name="Schmutz J."/>
            <person name="Shahriari M."/>
            <person name="Shelest E."/>
            <person name="Silva-Franco F."/>
            <person name="Soanes D."/>
            <person name="Syed K."/>
            <person name="Tagua V.G."/>
            <person name="Talbot N.J."/>
            <person name="Thon M."/>
            <person name="De Vries R.P."/>
            <person name="Wiebenga A."/>
            <person name="Yadav J.S."/>
            <person name="Braun E.L."/>
            <person name="Baker S."/>
            <person name="Garre V."/>
            <person name="Horwitz B."/>
            <person name="Torres-Martinez S."/>
            <person name="Idnurm A."/>
            <person name="Herrera-Estrella A."/>
            <person name="Gabaldon T."/>
            <person name="Grigoriev I.V."/>
        </authorList>
    </citation>
    <scope>NUCLEOTIDE SEQUENCE [LARGE SCALE GENOMIC DNA]</scope>
    <source>
        <strain evidence="2 3">CBS 277.49</strain>
    </source>
</reference>
<dbReference type="AlphaFoldDB" id="A0A168HZB4"/>
<organism evidence="2 3">
    <name type="scientific">Mucor lusitanicus CBS 277.49</name>
    <dbReference type="NCBI Taxonomy" id="747725"/>
    <lineage>
        <taxon>Eukaryota</taxon>
        <taxon>Fungi</taxon>
        <taxon>Fungi incertae sedis</taxon>
        <taxon>Mucoromycota</taxon>
        <taxon>Mucoromycotina</taxon>
        <taxon>Mucoromycetes</taxon>
        <taxon>Mucorales</taxon>
        <taxon>Mucorineae</taxon>
        <taxon>Mucoraceae</taxon>
        <taxon>Mucor</taxon>
    </lineage>
</organism>
<evidence type="ECO:0000313" key="3">
    <source>
        <dbReference type="Proteomes" id="UP000077051"/>
    </source>
</evidence>
<gene>
    <name evidence="2" type="ORF">MUCCIDRAFT_84308</name>
</gene>
<name>A0A168HZB4_MUCCL</name>
<accession>A0A168HZB4</accession>
<comment type="caution">
    <text evidence="2">The sequence shown here is derived from an EMBL/GenBank/DDBJ whole genome shotgun (WGS) entry which is preliminary data.</text>
</comment>